<feature type="domain" description="Gins51 C-terminal" evidence="1">
    <location>
        <begin position="226"/>
        <end position="268"/>
    </location>
</feature>
<protein>
    <recommendedName>
        <fullName evidence="1">Gins51 C-terminal domain-containing protein</fullName>
    </recommendedName>
</protein>
<evidence type="ECO:0000259" key="1">
    <source>
        <dbReference type="Pfam" id="PF22090"/>
    </source>
</evidence>
<keyword evidence="3" id="KW-1185">Reference proteome</keyword>
<dbReference type="CDD" id="cd11714">
    <property type="entry name" value="GINS_A_archaea"/>
    <property type="match status" value="1"/>
</dbReference>
<sequence>MDQFYQTLRKIQKKERNNGTLARVEETFYPDIHNYLDSLKQKAMTDPFSNAHGLLKEAQIIATEICERREHKITDAAVVNIHRSYSLFIGEPQFDLIDTTPLNLTPEEEKFYFSIIDTLKNHRENISLEKLSEDTEVKPKKEVISKQTNTLDTKIQSKTKLENDDRLNRLDEISKAKPIVEKRETIEKQIAKSKVSIEENPNAHDGYNEFIDLESKKIAKDSELVKMIVFDDVGAIVGVDEKIYGPFRPQDIVIIPKINAKIFVKNRKGRLVKV</sequence>
<comment type="caution">
    <text evidence="2">The sequence shown here is derived from an EMBL/GenBank/DDBJ whole genome shotgun (WGS) entry which is preliminary data.</text>
</comment>
<dbReference type="STRING" id="66851.MBORA_14280"/>
<dbReference type="RefSeq" id="WP_042691940.1">
    <property type="nucleotide sequence ID" value="NZ_CABMAB010000003.1"/>
</dbReference>
<dbReference type="InterPro" id="IPR054314">
    <property type="entry name" value="Gins51_C"/>
</dbReference>
<evidence type="ECO:0000313" key="2">
    <source>
        <dbReference type="EMBL" id="KZX11887.1"/>
    </source>
</evidence>
<dbReference type="PATRIC" id="fig|66851.6.peg.1545"/>
<accession>A0A166C7D0</accession>
<dbReference type="AlphaFoldDB" id="A0A166C7D0"/>
<dbReference type="Gene3D" id="3.40.5.50">
    <property type="match status" value="1"/>
</dbReference>
<dbReference type="OrthoDB" id="82417at2157"/>
<organism evidence="2 3">
    <name type="scientific">Methanobrevibacter oralis</name>
    <dbReference type="NCBI Taxonomy" id="66851"/>
    <lineage>
        <taxon>Archaea</taxon>
        <taxon>Methanobacteriati</taxon>
        <taxon>Methanobacteriota</taxon>
        <taxon>Methanomada group</taxon>
        <taxon>Methanobacteria</taxon>
        <taxon>Methanobacteriales</taxon>
        <taxon>Methanobacteriaceae</taxon>
        <taxon>Methanobrevibacter</taxon>
    </lineage>
</organism>
<reference evidence="3" key="1">
    <citation type="journal article" date="2016" name="Genome Announc.">
        <title>Draft Genome Sequences of Methanobrevibacter curvatus DSM11111, Methanobrevibacter cuticularis DSM11139, Methanobrevibacter filiformis DSM11501, and Methanobrevibacter oralis DSM7256.</title>
        <authorList>
            <person name="Poehlein A."/>
            <person name="Seedorf H."/>
        </authorList>
    </citation>
    <scope>NUCLEOTIDE SEQUENCE [LARGE SCALE GENOMIC DNA]</scope>
    <source>
        <strain evidence="3">DSM 7256 / JCM 30027 / ZR</strain>
    </source>
</reference>
<gene>
    <name evidence="2" type="ORF">MBORA_14280</name>
</gene>
<evidence type="ECO:0000313" key="3">
    <source>
        <dbReference type="Proteomes" id="UP000077428"/>
    </source>
</evidence>
<dbReference type="Proteomes" id="UP000077428">
    <property type="component" value="Unassembled WGS sequence"/>
</dbReference>
<name>A0A166C7D0_METOA</name>
<proteinExistence type="predicted"/>
<dbReference type="Pfam" id="PF22090">
    <property type="entry name" value="Gins51_C"/>
    <property type="match status" value="1"/>
</dbReference>
<dbReference type="EMBL" id="LWMU01000081">
    <property type="protein sequence ID" value="KZX11887.1"/>
    <property type="molecule type" value="Genomic_DNA"/>
</dbReference>